<dbReference type="EMBL" id="CP001739">
    <property type="protein sequence ID" value="ACZ10760.1"/>
    <property type="molecule type" value="Genomic_DNA"/>
</dbReference>
<proteinExistence type="predicted"/>
<dbReference type="Gene3D" id="1.10.10.2910">
    <property type="match status" value="1"/>
</dbReference>
<sequence>MKEDIFRRIANNLIVTYGTNDPFKLAKYLNIQVLYLDFKSWLGMFSNINGVRTIFINNNLSKVSQIVVCDHELGHSFQPFKESVFMKEKFLFENNRIEAEANIFAATLIFSRDIDEAELTETDKMLLRNLEKYKLY</sequence>
<evidence type="ECO:0000313" key="3">
    <source>
        <dbReference type="Proteomes" id="UP000000845"/>
    </source>
</evidence>
<keyword evidence="3" id="KW-1185">Reference proteome</keyword>
<dbReference type="InterPro" id="IPR010359">
    <property type="entry name" value="IrrE_HExxH"/>
</dbReference>
<dbReference type="STRING" id="526218.Sterm_3927"/>
<evidence type="ECO:0000313" key="2">
    <source>
        <dbReference type="EMBL" id="ACZ10760.1"/>
    </source>
</evidence>
<accession>D1AGP0</accession>
<dbReference type="KEGG" id="str:Sterm_3927"/>
<evidence type="ECO:0000259" key="1">
    <source>
        <dbReference type="Pfam" id="PF06114"/>
    </source>
</evidence>
<reference evidence="2 3" key="2">
    <citation type="journal article" date="2010" name="Stand. Genomic Sci.">
        <title>Complete genome sequence of Sebaldella termitidis type strain (NCTC 11300).</title>
        <authorList>
            <person name="Harmon-Smith M."/>
            <person name="Celia L."/>
            <person name="Chertkov O."/>
            <person name="Lapidus A."/>
            <person name="Copeland A."/>
            <person name="Glavina Del Rio T."/>
            <person name="Nolan M."/>
            <person name="Lucas S."/>
            <person name="Tice H."/>
            <person name="Cheng J.F."/>
            <person name="Han C."/>
            <person name="Detter J.C."/>
            <person name="Bruce D."/>
            <person name="Goodwin L."/>
            <person name="Pitluck S."/>
            <person name="Pati A."/>
            <person name="Liolios K."/>
            <person name="Ivanova N."/>
            <person name="Mavromatis K."/>
            <person name="Mikhailova N."/>
            <person name="Chen A."/>
            <person name="Palaniappan K."/>
            <person name="Land M."/>
            <person name="Hauser L."/>
            <person name="Chang Y.J."/>
            <person name="Jeffries C.D."/>
            <person name="Brettin T."/>
            <person name="Goker M."/>
            <person name="Beck B."/>
            <person name="Bristow J."/>
            <person name="Eisen J.A."/>
            <person name="Markowitz V."/>
            <person name="Hugenholtz P."/>
            <person name="Kyrpides N.C."/>
            <person name="Klenk H.P."/>
            <person name="Chen F."/>
        </authorList>
    </citation>
    <scope>NUCLEOTIDE SEQUENCE [LARGE SCALE GENOMIC DNA]</scope>
    <source>
        <strain evidence="3">ATCC 33386 / NCTC 11300</strain>
    </source>
</reference>
<dbReference type="eggNOG" id="COG2856">
    <property type="taxonomic scope" value="Bacteria"/>
</dbReference>
<reference evidence="3" key="1">
    <citation type="submission" date="2009-09" db="EMBL/GenBank/DDBJ databases">
        <title>The complete chromosome of Sebaldella termitidis ATCC 33386.</title>
        <authorList>
            <consortium name="US DOE Joint Genome Institute (JGI-PGF)"/>
            <person name="Lucas S."/>
            <person name="Copeland A."/>
            <person name="Lapidus A."/>
            <person name="Glavina del Rio T."/>
            <person name="Dalin E."/>
            <person name="Tice H."/>
            <person name="Bruce D."/>
            <person name="Goodwin L."/>
            <person name="Pitluck S."/>
            <person name="Kyrpides N."/>
            <person name="Mavromatis K."/>
            <person name="Ivanova N."/>
            <person name="Mikhailova N."/>
            <person name="Sims D."/>
            <person name="Meincke L."/>
            <person name="Brettin T."/>
            <person name="Detter J.C."/>
            <person name="Han C."/>
            <person name="Larimer F."/>
            <person name="Land M."/>
            <person name="Hauser L."/>
            <person name="Markowitz V."/>
            <person name="Cheng J.F."/>
            <person name="Hugenholtz P."/>
            <person name="Woyke T."/>
            <person name="Wu D."/>
            <person name="Eisen J.A."/>
        </authorList>
    </citation>
    <scope>NUCLEOTIDE SEQUENCE [LARGE SCALE GENOMIC DNA]</scope>
    <source>
        <strain evidence="3">ATCC 33386 / NCTC 11300</strain>
    </source>
</reference>
<feature type="domain" description="IrrE N-terminal-like" evidence="1">
    <location>
        <begin position="26"/>
        <end position="118"/>
    </location>
</feature>
<dbReference type="AlphaFoldDB" id="D1AGP0"/>
<dbReference type="Pfam" id="PF06114">
    <property type="entry name" value="Peptidase_M78"/>
    <property type="match status" value="1"/>
</dbReference>
<protein>
    <recommendedName>
        <fullName evidence="1">IrrE N-terminal-like domain-containing protein</fullName>
    </recommendedName>
</protein>
<name>D1AGP0_SEBTE</name>
<dbReference type="RefSeq" id="WP_012863335.1">
    <property type="nucleotide sequence ID" value="NC_013517.1"/>
</dbReference>
<dbReference type="Proteomes" id="UP000000845">
    <property type="component" value="Chromosome"/>
</dbReference>
<gene>
    <name evidence="2" type="ordered locus">Sterm_3927</name>
</gene>
<dbReference type="HOGENOM" id="CLU_122894_2_1_0"/>
<organism evidence="2 3">
    <name type="scientific">Sebaldella termitidis (strain ATCC 33386 / NCTC 11300)</name>
    <dbReference type="NCBI Taxonomy" id="526218"/>
    <lineage>
        <taxon>Bacteria</taxon>
        <taxon>Fusobacteriati</taxon>
        <taxon>Fusobacteriota</taxon>
        <taxon>Fusobacteriia</taxon>
        <taxon>Fusobacteriales</taxon>
        <taxon>Leptotrichiaceae</taxon>
        <taxon>Sebaldella</taxon>
    </lineage>
</organism>